<dbReference type="RefSeq" id="WP_005857812.1">
    <property type="nucleotide sequence ID" value="NZ_AAYA01000004.1"/>
</dbReference>
<dbReference type="EMBL" id="AAYA01000004">
    <property type="protein sequence ID" value="EBA08894.1"/>
    <property type="molecule type" value="Genomic_DNA"/>
</dbReference>
<name>A3K1U8_SAGS3</name>
<evidence type="ECO:0000313" key="1">
    <source>
        <dbReference type="EMBL" id="EBA08894.1"/>
    </source>
</evidence>
<accession>A3K1U8</accession>
<evidence type="ECO:0000313" key="2">
    <source>
        <dbReference type="Proteomes" id="UP000005713"/>
    </source>
</evidence>
<organism evidence="1 2">
    <name type="scientific">Sagittula stellata (strain ATCC 700073 / DSM 11524 / E-37)</name>
    <dbReference type="NCBI Taxonomy" id="388399"/>
    <lineage>
        <taxon>Bacteria</taxon>
        <taxon>Pseudomonadati</taxon>
        <taxon>Pseudomonadota</taxon>
        <taxon>Alphaproteobacteria</taxon>
        <taxon>Rhodobacterales</taxon>
        <taxon>Roseobacteraceae</taxon>
        <taxon>Sagittula</taxon>
    </lineage>
</organism>
<comment type="caution">
    <text evidence="1">The sequence shown here is derived from an EMBL/GenBank/DDBJ whole genome shotgun (WGS) entry which is preliminary data.</text>
</comment>
<gene>
    <name evidence="1" type="ORF">SSE37_04590</name>
</gene>
<dbReference type="OrthoDB" id="7854269at2"/>
<proteinExistence type="predicted"/>
<protein>
    <submittedName>
        <fullName evidence="1">Uncharacterized protein</fullName>
    </submittedName>
</protein>
<dbReference type="AlphaFoldDB" id="A3K1U8"/>
<keyword evidence="2" id="KW-1185">Reference proteome</keyword>
<sequence length="231" mass="24320">MGTMTVAAFLVIAALAGSGIVFAAFRNNRKWRADLRELASREGWRIEETAASGQDGMRIDISDPARGWTLTLYSLGHSTSGGRSGTTRWTRFTAPDLALGDGLAVLGPDMPDGARIRLESALGSTGGIGHMILTKLLGALGPDMSRLQAVPDEGAGTLLATPGAETALMPIRDAPDLASARRGRNPAQQPVAIRDGQGFALRHSGLMRKPDDLRAFVALGHSLAERLRAAA</sequence>
<reference evidence="1 2" key="1">
    <citation type="submission" date="2006-06" db="EMBL/GenBank/DDBJ databases">
        <authorList>
            <person name="Moran M.A."/>
            <person name="Ferriera S."/>
            <person name="Johnson J."/>
            <person name="Kravitz S."/>
            <person name="Beeson K."/>
            <person name="Sutton G."/>
            <person name="Rogers Y.-H."/>
            <person name="Friedman R."/>
            <person name="Frazier M."/>
            <person name="Venter J.C."/>
        </authorList>
    </citation>
    <scope>NUCLEOTIDE SEQUENCE [LARGE SCALE GENOMIC DNA]</scope>
    <source>
        <strain evidence="1 2">E-37</strain>
    </source>
</reference>
<dbReference type="Proteomes" id="UP000005713">
    <property type="component" value="Unassembled WGS sequence"/>
</dbReference>